<dbReference type="GO" id="GO:0000398">
    <property type="term" value="P:mRNA splicing, via spliceosome"/>
    <property type="evidence" value="ECO:0007669"/>
    <property type="project" value="InterPro"/>
</dbReference>
<evidence type="ECO:0000256" key="5">
    <source>
        <dbReference type="PROSITE-ProRule" id="PRU00176"/>
    </source>
</evidence>
<evidence type="ECO:0000313" key="11">
    <source>
        <dbReference type="Proteomes" id="UP000738359"/>
    </source>
</evidence>
<dbReference type="PROSITE" id="PS50102">
    <property type="entry name" value="RRM"/>
    <property type="match status" value="1"/>
</dbReference>
<dbReference type="SMART" id="SM00361">
    <property type="entry name" value="RRM_1"/>
    <property type="match status" value="1"/>
</dbReference>
<dbReference type="PANTHER" id="PTHR12620">
    <property type="entry name" value="U2 SNRNP AUXILIARY FACTOR, SMALL SUBUNIT"/>
    <property type="match status" value="1"/>
</dbReference>
<dbReference type="EMBL" id="JAAAHY010000433">
    <property type="protein sequence ID" value="KAF9963827.1"/>
    <property type="molecule type" value="Genomic_DNA"/>
</dbReference>
<accession>A0A9P6J9W8</accession>
<evidence type="ECO:0000256" key="3">
    <source>
        <dbReference type="ARBA" id="ARBA00022771"/>
    </source>
</evidence>
<comment type="caution">
    <text evidence="10">The sequence shown here is derived from an EMBL/GenBank/DDBJ whole genome shotgun (WGS) entry which is preliminary data.</text>
</comment>
<feature type="region of interest" description="Disordered" evidence="7">
    <location>
        <begin position="178"/>
        <end position="221"/>
    </location>
</feature>
<dbReference type="InterPro" id="IPR012677">
    <property type="entry name" value="Nucleotide-bd_a/b_plait_sf"/>
</dbReference>
<dbReference type="Gene3D" id="3.30.70.330">
    <property type="match status" value="1"/>
</dbReference>
<feature type="zinc finger region" description="C3H1-type" evidence="6">
    <location>
        <begin position="142"/>
        <end position="169"/>
    </location>
</feature>
<dbReference type="Proteomes" id="UP000738359">
    <property type="component" value="Unassembled WGS sequence"/>
</dbReference>
<evidence type="ECO:0000313" key="10">
    <source>
        <dbReference type="EMBL" id="KAF9963827.1"/>
    </source>
</evidence>
<evidence type="ECO:0000259" key="8">
    <source>
        <dbReference type="PROSITE" id="PS50102"/>
    </source>
</evidence>
<feature type="domain" description="C3H1-type" evidence="9">
    <location>
        <begin position="142"/>
        <end position="169"/>
    </location>
</feature>
<keyword evidence="5" id="KW-0694">RNA-binding</keyword>
<feature type="compositionally biased region" description="Basic and acidic residues" evidence="7">
    <location>
        <begin position="185"/>
        <end position="200"/>
    </location>
</feature>
<evidence type="ECO:0000256" key="6">
    <source>
        <dbReference type="PROSITE-ProRule" id="PRU00723"/>
    </source>
</evidence>
<dbReference type="SMART" id="SM00356">
    <property type="entry name" value="ZnF_C3H1"/>
    <property type="match status" value="2"/>
</dbReference>
<dbReference type="PRINTS" id="PR01848">
    <property type="entry name" value="U2AUXFACTOR"/>
</dbReference>
<dbReference type="PROSITE" id="PS50103">
    <property type="entry name" value="ZF_C3H1"/>
    <property type="match status" value="2"/>
</dbReference>
<keyword evidence="1 6" id="KW-0479">Metal-binding</keyword>
<protein>
    <recommendedName>
        <fullName evidence="12">Splicing factor U2AF 23 kDa subunit</fullName>
    </recommendedName>
</protein>
<feature type="domain" description="C3H1-type" evidence="9">
    <location>
        <begin position="12"/>
        <end position="40"/>
    </location>
</feature>
<dbReference type="InterPro" id="IPR000571">
    <property type="entry name" value="Znf_CCCH"/>
</dbReference>
<reference evidence="10" key="1">
    <citation type="journal article" date="2020" name="Fungal Divers.">
        <title>Resolving the Mortierellaceae phylogeny through synthesis of multi-gene phylogenetics and phylogenomics.</title>
        <authorList>
            <person name="Vandepol N."/>
            <person name="Liber J."/>
            <person name="Desiro A."/>
            <person name="Na H."/>
            <person name="Kennedy M."/>
            <person name="Barry K."/>
            <person name="Grigoriev I.V."/>
            <person name="Miller A.N."/>
            <person name="O'Donnell K."/>
            <person name="Stajich J.E."/>
            <person name="Bonito G."/>
        </authorList>
    </citation>
    <scope>NUCLEOTIDE SEQUENCE</scope>
    <source>
        <strain evidence="10">CK1249</strain>
    </source>
</reference>
<keyword evidence="4 6" id="KW-0862">Zinc</keyword>
<sequence>MATYLASIYGTEKDKVNCSFYFKIGACRHGDRCSRKHVKPNFSQTILVPNVYHNPSHDQNCQLSKQEIQEDFDNIYEDFFVELAKYGEIEDMHVCDNIGDHLVGNIYARFKYEEDAGNAVESLNNRFYAGRPLWAELSPVTDFREACCRQYENSECTRGGLCNFMHLKSADRNLKRELFASQKNYQREKRREERHRDRSSHSSAAPEDPEAHSHRESSHHV</sequence>
<dbReference type="InterPro" id="IPR009145">
    <property type="entry name" value="U2AF_small"/>
</dbReference>
<dbReference type="Pfam" id="PF00642">
    <property type="entry name" value="zf-CCCH"/>
    <property type="match status" value="2"/>
</dbReference>
<evidence type="ECO:0000256" key="7">
    <source>
        <dbReference type="SAM" id="MobiDB-lite"/>
    </source>
</evidence>
<dbReference type="GO" id="GO:0003723">
    <property type="term" value="F:RNA binding"/>
    <property type="evidence" value="ECO:0007669"/>
    <property type="project" value="UniProtKB-UniRule"/>
</dbReference>
<keyword evidence="3 6" id="KW-0863">Zinc-finger</keyword>
<name>A0A9P6J9W8_MORAP</name>
<evidence type="ECO:0008006" key="12">
    <source>
        <dbReference type="Google" id="ProtNLM"/>
    </source>
</evidence>
<keyword evidence="2" id="KW-0677">Repeat</keyword>
<evidence type="ECO:0000256" key="1">
    <source>
        <dbReference type="ARBA" id="ARBA00022723"/>
    </source>
</evidence>
<feature type="zinc finger region" description="C3H1-type" evidence="6">
    <location>
        <begin position="12"/>
        <end position="40"/>
    </location>
</feature>
<evidence type="ECO:0000256" key="4">
    <source>
        <dbReference type="ARBA" id="ARBA00022833"/>
    </source>
</evidence>
<dbReference type="FunFam" id="3.30.70.330:FF:000066">
    <property type="entry name" value="Splicing factor u2af 23 kDa subunit"/>
    <property type="match status" value="1"/>
</dbReference>
<dbReference type="InterPro" id="IPR000504">
    <property type="entry name" value="RRM_dom"/>
</dbReference>
<gene>
    <name evidence="10" type="ORF">BGZ70_007164</name>
</gene>
<dbReference type="InterPro" id="IPR003954">
    <property type="entry name" value="RRM_euk-type"/>
</dbReference>
<dbReference type="AlphaFoldDB" id="A0A9P6J9W8"/>
<dbReference type="InterPro" id="IPR035979">
    <property type="entry name" value="RBD_domain_sf"/>
</dbReference>
<dbReference type="GO" id="GO:0008270">
    <property type="term" value="F:zinc ion binding"/>
    <property type="evidence" value="ECO:0007669"/>
    <property type="project" value="UniProtKB-KW"/>
</dbReference>
<evidence type="ECO:0000256" key="2">
    <source>
        <dbReference type="ARBA" id="ARBA00022737"/>
    </source>
</evidence>
<dbReference type="SUPFAM" id="SSF54928">
    <property type="entry name" value="RNA-binding domain, RBD"/>
    <property type="match status" value="1"/>
</dbReference>
<proteinExistence type="predicted"/>
<dbReference type="GO" id="GO:0089701">
    <property type="term" value="C:U2AF complex"/>
    <property type="evidence" value="ECO:0007669"/>
    <property type="project" value="InterPro"/>
</dbReference>
<feature type="compositionally biased region" description="Basic and acidic residues" evidence="7">
    <location>
        <begin position="209"/>
        <end position="221"/>
    </location>
</feature>
<keyword evidence="11" id="KW-1185">Reference proteome</keyword>
<feature type="domain" description="RRM" evidence="8">
    <location>
        <begin position="44"/>
        <end position="140"/>
    </location>
</feature>
<evidence type="ECO:0000259" key="9">
    <source>
        <dbReference type="PROSITE" id="PS50103"/>
    </source>
</evidence>
<organism evidence="10 11">
    <name type="scientific">Mortierella alpina</name>
    <name type="common">Oleaginous fungus</name>
    <name type="synonym">Mortierella renispora</name>
    <dbReference type="NCBI Taxonomy" id="64518"/>
    <lineage>
        <taxon>Eukaryota</taxon>
        <taxon>Fungi</taxon>
        <taxon>Fungi incertae sedis</taxon>
        <taxon>Mucoromycota</taxon>
        <taxon>Mortierellomycotina</taxon>
        <taxon>Mortierellomycetes</taxon>
        <taxon>Mortierellales</taxon>
        <taxon>Mortierellaceae</taxon>
        <taxon>Mortierella</taxon>
    </lineage>
</organism>
<dbReference type="OrthoDB" id="423462at2759"/>